<name>A0A0V1GZN5_TRIPS</name>
<proteinExistence type="predicted"/>
<organism evidence="2 3">
    <name type="scientific">Trichinella pseudospiralis</name>
    <name type="common">Parasitic roundworm</name>
    <dbReference type="NCBI Taxonomy" id="6337"/>
    <lineage>
        <taxon>Eukaryota</taxon>
        <taxon>Metazoa</taxon>
        <taxon>Ecdysozoa</taxon>
        <taxon>Nematoda</taxon>
        <taxon>Enoplea</taxon>
        <taxon>Dorylaimia</taxon>
        <taxon>Trichinellida</taxon>
        <taxon>Trichinellidae</taxon>
        <taxon>Trichinella</taxon>
    </lineage>
</organism>
<evidence type="ECO:0000256" key="1">
    <source>
        <dbReference type="SAM" id="MobiDB-lite"/>
    </source>
</evidence>
<dbReference type="EMBL" id="JYDS01000536">
    <property type="protein sequence ID" value="KRZ03284.1"/>
    <property type="molecule type" value="Genomic_DNA"/>
</dbReference>
<sequence length="60" mass="6796">MEKKGTMQCEAQLTKSSSDDYLRLWVTAYLLTKENVARTAEETDQLRVSARSPNGCLQTQ</sequence>
<feature type="region of interest" description="Disordered" evidence="1">
    <location>
        <begin position="40"/>
        <end position="60"/>
    </location>
</feature>
<reference evidence="2 3" key="1">
    <citation type="submission" date="2015-01" db="EMBL/GenBank/DDBJ databases">
        <title>Evolution of Trichinella species and genotypes.</title>
        <authorList>
            <person name="Korhonen P.K."/>
            <person name="Edoardo P."/>
            <person name="Giuseppe L.R."/>
            <person name="Gasser R.B."/>
        </authorList>
    </citation>
    <scope>NUCLEOTIDE SEQUENCE [LARGE SCALE GENOMIC DNA]</scope>
    <source>
        <strain evidence="2">ISS588</strain>
    </source>
</reference>
<feature type="compositionally biased region" description="Polar residues" evidence="1">
    <location>
        <begin position="51"/>
        <end position="60"/>
    </location>
</feature>
<evidence type="ECO:0000313" key="2">
    <source>
        <dbReference type="EMBL" id="KRZ03284.1"/>
    </source>
</evidence>
<dbReference type="AlphaFoldDB" id="A0A0V1GZN5"/>
<gene>
    <name evidence="2" type="ORF">T4B_14023</name>
</gene>
<comment type="caution">
    <text evidence="2">The sequence shown here is derived from an EMBL/GenBank/DDBJ whole genome shotgun (WGS) entry which is preliminary data.</text>
</comment>
<protein>
    <submittedName>
        <fullName evidence="2">Uncharacterized protein</fullName>
    </submittedName>
</protein>
<keyword evidence="3" id="KW-1185">Reference proteome</keyword>
<dbReference type="Proteomes" id="UP000054805">
    <property type="component" value="Unassembled WGS sequence"/>
</dbReference>
<evidence type="ECO:0000313" key="3">
    <source>
        <dbReference type="Proteomes" id="UP000054805"/>
    </source>
</evidence>
<accession>A0A0V1GZN5</accession>